<dbReference type="OrthoDB" id="2966368at2"/>
<keyword evidence="4" id="KW-1185">Reference proteome</keyword>
<evidence type="ECO:0000313" key="4">
    <source>
        <dbReference type="Proteomes" id="UP000199668"/>
    </source>
</evidence>
<dbReference type="AlphaFoldDB" id="A0A1I4MRS8"/>
<evidence type="ECO:0000259" key="2">
    <source>
        <dbReference type="SMART" id="SM00257"/>
    </source>
</evidence>
<feature type="compositionally biased region" description="Acidic residues" evidence="1">
    <location>
        <begin position="235"/>
        <end position="253"/>
    </location>
</feature>
<dbReference type="SMART" id="SM00257">
    <property type="entry name" value="LysM"/>
    <property type="match status" value="1"/>
</dbReference>
<evidence type="ECO:0000313" key="3">
    <source>
        <dbReference type="EMBL" id="SFM05994.1"/>
    </source>
</evidence>
<dbReference type="InterPro" id="IPR036779">
    <property type="entry name" value="LysM_dom_sf"/>
</dbReference>
<evidence type="ECO:0000256" key="1">
    <source>
        <dbReference type="SAM" id="MobiDB-lite"/>
    </source>
</evidence>
<dbReference type="InterPro" id="IPR048862">
    <property type="entry name" value="SPOCS_spoVID_N"/>
</dbReference>
<reference evidence="3 4" key="1">
    <citation type="submission" date="2016-10" db="EMBL/GenBank/DDBJ databases">
        <authorList>
            <person name="de Groot N.N."/>
        </authorList>
    </citation>
    <scope>NUCLEOTIDE SEQUENCE [LARGE SCALE GENOMIC DNA]</scope>
    <source>
        <strain evidence="3 4">CGMCC 1.6134</strain>
    </source>
</reference>
<protein>
    <submittedName>
        <fullName evidence="3">Stage VI sporulation protein D</fullName>
    </submittedName>
</protein>
<dbReference type="InterPro" id="IPR014256">
    <property type="entry name" value="Spore_VI_D"/>
</dbReference>
<gene>
    <name evidence="3" type="ORF">SAMN04488054_11324</name>
</gene>
<dbReference type="Gene3D" id="3.10.350.10">
    <property type="entry name" value="LysM domain"/>
    <property type="match status" value="1"/>
</dbReference>
<dbReference type="RefSeq" id="WP_090927085.1">
    <property type="nucleotide sequence ID" value="NZ_FOTY01000013.1"/>
</dbReference>
<dbReference type="CDD" id="cd00118">
    <property type="entry name" value="LysM"/>
    <property type="match status" value="1"/>
</dbReference>
<sequence>MTEAHSSELTFSLEESVWLNQGEKIKELVSLGLDPDIRIEEKYDYVDIKGGLYLKGEYYPETENQENAEEREPAPRYIERNNRREDGIGELKHFFPVDVTVPLNRIHHLDDVYVTIDSFDYDLPEPGCIQLTADVSISGVQERVHQQETGEVEEPAAVEPLPVWEMEDVIRPESEEEREQDSYEEDSKETELLADTQQREEEMDTEEDTSDIVTSFHTRETEEDPLTAHSKRDDDLPEELEAEDDSGTDETGEPGDRDDNALYLTKMMTSGEEDFSRLKMCIIQENESIEQIAQRYQTTAGHLLRFNRLNHEHVEEGQILYIPAPVSTSGPDSS</sequence>
<dbReference type="STRING" id="266892.SAMN04488054_11324"/>
<feature type="domain" description="LysM" evidence="2">
    <location>
        <begin position="280"/>
        <end position="323"/>
    </location>
</feature>
<accession>A0A1I4MRS8</accession>
<dbReference type="EMBL" id="FOTY01000013">
    <property type="protein sequence ID" value="SFM05994.1"/>
    <property type="molecule type" value="Genomic_DNA"/>
</dbReference>
<dbReference type="SUPFAM" id="SSF54106">
    <property type="entry name" value="LysM domain"/>
    <property type="match status" value="1"/>
</dbReference>
<feature type="region of interest" description="Disordered" evidence="1">
    <location>
        <begin position="145"/>
        <end position="260"/>
    </location>
</feature>
<dbReference type="Pfam" id="PF20918">
    <property type="entry name" value="SPOCS_spoVID-N"/>
    <property type="match status" value="1"/>
</dbReference>
<dbReference type="Proteomes" id="UP000199668">
    <property type="component" value="Unassembled WGS sequence"/>
</dbReference>
<feature type="compositionally biased region" description="Acidic residues" evidence="1">
    <location>
        <begin position="174"/>
        <end position="188"/>
    </location>
</feature>
<dbReference type="NCBIfam" id="TIGR02907">
    <property type="entry name" value="spore_VI_D"/>
    <property type="match status" value="1"/>
</dbReference>
<dbReference type="InterPro" id="IPR018392">
    <property type="entry name" value="LysM"/>
</dbReference>
<proteinExistence type="predicted"/>
<feature type="compositionally biased region" description="Acidic residues" evidence="1">
    <location>
        <begin position="201"/>
        <end position="210"/>
    </location>
</feature>
<name>A0A1I4MRS8_9BACI</name>
<dbReference type="Pfam" id="PF01476">
    <property type="entry name" value="LysM"/>
    <property type="match status" value="1"/>
</dbReference>
<organism evidence="3 4">
    <name type="scientific">Salibacterium qingdaonense</name>
    <dbReference type="NCBI Taxonomy" id="266892"/>
    <lineage>
        <taxon>Bacteria</taxon>
        <taxon>Bacillati</taxon>
        <taxon>Bacillota</taxon>
        <taxon>Bacilli</taxon>
        <taxon>Bacillales</taxon>
        <taxon>Bacillaceae</taxon>
    </lineage>
</organism>